<evidence type="ECO:0000313" key="1">
    <source>
        <dbReference type="EMBL" id="CAE0229863.1"/>
    </source>
</evidence>
<name>A0A7S3CJ78_9SPIT</name>
<accession>A0A7S3CJ78</accession>
<dbReference type="InterPro" id="IPR036322">
    <property type="entry name" value="WD40_repeat_dom_sf"/>
</dbReference>
<sequence>MIAPTDSFIMGGMQDGNFMGLNLQNNGLDKLSGHSNGKPVSSLIHFQNYVISADEDGDIQIRDIASGYTQLGDNIKTSSFVKFKQVSNINAIEQMMVMQFPPNNENVILAGSKDGFLRLIKPGQGILTSNAHSYLEQDPEKKLAMLRSAQIKLIFSTTPDSVFTLSNEGVLRLWFFK</sequence>
<dbReference type="EMBL" id="HBIA01003183">
    <property type="protein sequence ID" value="CAE0229863.1"/>
    <property type="molecule type" value="Transcribed_RNA"/>
</dbReference>
<dbReference type="SUPFAM" id="SSF50978">
    <property type="entry name" value="WD40 repeat-like"/>
    <property type="match status" value="1"/>
</dbReference>
<dbReference type="InterPro" id="IPR015943">
    <property type="entry name" value="WD40/YVTN_repeat-like_dom_sf"/>
</dbReference>
<proteinExistence type="predicted"/>
<organism evidence="1">
    <name type="scientific">Strombidium rassoulzadegani</name>
    <dbReference type="NCBI Taxonomy" id="1082188"/>
    <lineage>
        <taxon>Eukaryota</taxon>
        <taxon>Sar</taxon>
        <taxon>Alveolata</taxon>
        <taxon>Ciliophora</taxon>
        <taxon>Intramacronucleata</taxon>
        <taxon>Spirotrichea</taxon>
        <taxon>Oligotrichia</taxon>
        <taxon>Strombidiidae</taxon>
        <taxon>Strombidium</taxon>
    </lineage>
</organism>
<reference evidence="1" key="1">
    <citation type="submission" date="2021-01" db="EMBL/GenBank/DDBJ databases">
        <authorList>
            <person name="Corre E."/>
            <person name="Pelletier E."/>
            <person name="Niang G."/>
            <person name="Scheremetjew M."/>
            <person name="Finn R."/>
            <person name="Kale V."/>
            <person name="Holt S."/>
            <person name="Cochrane G."/>
            <person name="Meng A."/>
            <person name="Brown T."/>
            <person name="Cohen L."/>
        </authorList>
    </citation>
    <scope>NUCLEOTIDE SEQUENCE</scope>
    <source>
        <strain evidence="1">Ras09</strain>
    </source>
</reference>
<dbReference type="Gene3D" id="2.130.10.10">
    <property type="entry name" value="YVTN repeat-like/Quinoprotein amine dehydrogenase"/>
    <property type="match status" value="1"/>
</dbReference>
<protein>
    <submittedName>
        <fullName evidence="1">Uncharacterized protein</fullName>
    </submittedName>
</protein>
<dbReference type="AlphaFoldDB" id="A0A7S3CJ78"/>
<gene>
    <name evidence="1" type="ORF">SRAS04492_LOCUS1647</name>
</gene>